<keyword evidence="2" id="KW-1185">Reference proteome</keyword>
<evidence type="ECO:0000313" key="1">
    <source>
        <dbReference type="EMBL" id="MDR5896998.1"/>
    </source>
</evidence>
<dbReference type="Proteomes" id="UP001269375">
    <property type="component" value="Unassembled WGS sequence"/>
</dbReference>
<sequence>MQAELVFNLWAFCDSGTEAIYALSGRAYNIEGTDQEKLDFLKTASRTDYLTAERLNVPDRFKIYVGDEEKAGFTSLNTLNDPNAQLFEEVFKSVEDELPLLPDFSGPEPIAVQQKIPNDPLCVVTTLYEDESGNIRPIITEKDREWVSQ</sequence>
<protein>
    <recommendedName>
        <fullName evidence="3">DUF4288 domain-containing protein</fullName>
    </recommendedName>
</protein>
<evidence type="ECO:0008006" key="3">
    <source>
        <dbReference type="Google" id="ProtNLM"/>
    </source>
</evidence>
<dbReference type="RefSeq" id="WP_251593875.1">
    <property type="nucleotide sequence ID" value="NZ_JAMLJI010000003.1"/>
</dbReference>
<gene>
    <name evidence="1" type="ORF">QC825_13055</name>
</gene>
<accession>A0ABU1H0D9</accession>
<organism evidence="1 2">
    <name type="scientific">Larsenimonas suaedae</name>
    <dbReference type="NCBI Taxonomy" id="1851019"/>
    <lineage>
        <taxon>Bacteria</taxon>
        <taxon>Pseudomonadati</taxon>
        <taxon>Pseudomonadota</taxon>
        <taxon>Gammaproteobacteria</taxon>
        <taxon>Oceanospirillales</taxon>
        <taxon>Halomonadaceae</taxon>
        <taxon>Larsenimonas</taxon>
    </lineage>
</organism>
<comment type="caution">
    <text evidence="1">The sequence shown here is derived from an EMBL/GenBank/DDBJ whole genome shotgun (WGS) entry which is preliminary data.</text>
</comment>
<dbReference type="EMBL" id="JARWAO010000007">
    <property type="protein sequence ID" value="MDR5896998.1"/>
    <property type="molecule type" value="Genomic_DNA"/>
</dbReference>
<evidence type="ECO:0000313" key="2">
    <source>
        <dbReference type="Proteomes" id="UP001269375"/>
    </source>
</evidence>
<reference evidence="1 2" key="1">
    <citation type="submission" date="2023-04" db="EMBL/GenBank/DDBJ databases">
        <title>A long-awaited taxogenomic arrangement of the family Halomonadaceae.</title>
        <authorList>
            <person name="De La Haba R."/>
            <person name="Chuvochina M."/>
            <person name="Wittouck S."/>
            <person name="Arahal D.R."/>
            <person name="Sanchez-Porro C."/>
            <person name="Hugenholtz P."/>
            <person name="Ventosa A."/>
        </authorList>
    </citation>
    <scope>NUCLEOTIDE SEQUENCE [LARGE SCALE GENOMIC DNA]</scope>
    <source>
        <strain evidence="1 2">DSM 22428</strain>
    </source>
</reference>
<proteinExistence type="predicted"/>
<name>A0ABU1H0D9_9GAMM</name>